<name>A0A164TXE7_9AGAM</name>
<evidence type="ECO:0000256" key="1">
    <source>
        <dbReference type="SAM" id="MobiDB-lite"/>
    </source>
</evidence>
<evidence type="ECO:0000313" key="3">
    <source>
        <dbReference type="Proteomes" id="UP000076722"/>
    </source>
</evidence>
<dbReference type="Proteomes" id="UP000076722">
    <property type="component" value="Unassembled WGS sequence"/>
</dbReference>
<reference evidence="2 3" key="1">
    <citation type="journal article" date="2016" name="Mol. Biol. Evol.">
        <title>Comparative Genomics of Early-Diverging Mushroom-Forming Fungi Provides Insights into the Origins of Lignocellulose Decay Capabilities.</title>
        <authorList>
            <person name="Nagy L.G."/>
            <person name="Riley R."/>
            <person name="Tritt A."/>
            <person name="Adam C."/>
            <person name="Daum C."/>
            <person name="Floudas D."/>
            <person name="Sun H."/>
            <person name="Yadav J.S."/>
            <person name="Pangilinan J."/>
            <person name="Larsson K.H."/>
            <person name="Matsuura K."/>
            <person name="Barry K."/>
            <person name="Labutti K."/>
            <person name="Kuo R."/>
            <person name="Ohm R.A."/>
            <person name="Bhattacharya S.S."/>
            <person name="Shirouzu T."/>
            <person name="Yoshinaga Y."/>
            <person name="Martin F.M."/>
            <person name="Grigoriev I.V."/>
            <person name="Hibbett D.S."/>
        </authorList>
    </citation>
    <scope>NUCLEOTIDE SEQUENCE [LARGE SCALE GENOMIC DNA]</scope>
    <source>
        <strain evidence="2 3">HHB9708</strain>
    </source>
</reference>
<proteinExistence type="predicted"/>
<dbReference type="PANTHER" id="PTHR31912:SF34">
    <property type="entry name" value="NOTOCHORD-RELATED PROTEIN"/>
    <property type="match status" value="1"/>
</dbReference>
<accession>A0A164TXE7</accession>
<keyword evidence="3" id="KW-1185">Reference proteome</keyword>
<feature type="region of interest" description="Disordered" evidence="1">
    <location>
        <begin position="372"/>
        <end position="392"/>
    </location>
</feature>
<organism evidence="2 3">
    <name type="scientific">Sistotremastrum niveocremeum HHB9708</name>
    <dbReference type="NCBI Taxonomy" id="1314777"/>
    <lineage>
        <taxon>Eukaryota</taxon>
        <taxon>Fungi</taxon>
        <taxon>Dikarya</taxon>
        <taxon>Basidiomycota</taxon>
        <taxon>Agaricomycotina</taxon>
        <taxon>Agaricomycetes</taxon>
        <taxon>Sistotremastrales</taxon>
        <taxon>Sistotremastraceae</taxon>
        <taxon>Sertulicium</taxon>
        <taxon>Sertulicium niveocremeum</taxon>
    </lineage>
</organism>
<feature type="non-terminal residue" evidence="2">
    <location>
        <position position="1"/>
    </location>
</feature>
<protein>
    <submittedName>
        <fullName evidence="2">Uncharacterized protein</fullName>
    </submittedName>
</protein>
<evidence type="ECO:0000313" key="2">
    <source>
        <dbReference type="EMBL" id="KZS92719.1"/>
    </source>
</evidence>
<feature type="compositionally biased region" description="Polar residues" evidence="1">
    <location>
        <begin position="378"/>
        <end position="390"/>
    </location>
</feature>
<dbReference type="STRING" id="1314777.A0A164TXE7"/>
<dbReference type="AlphaFoldDB" id="A0A164TXE7"/>
<sequence>ACTMSVTASLGRSVISDSETALMGYLLEVNDVLDVPSVRQIKLIKERLRKLCSVTTKEYQGSLGHLYYVNSLSDIIRQEFANPMVRPKLHFYPEETLGGLRECWQGSKWLKEIDRDLRTPMIRLGDQDYYINEPTMLTGPRYCVPIRWFRKEGSALFHGQAYKLEPQTRMTADGPRTAWTVRSDVEYEFDETELAGNYYGVESICEMEGIPQPDWIWGLYEKDVEGLRPWPEGPNPWRVKANGRRVLAFMMWLYCDDTSGNQSKKWNAHNSFLFTAAGLPREEVHKQYNIHFLCTSNIAPPLEMLEGVAAEIKNAYEDGISVWDCETSEETLVFPVKLADLCDNPMASTFACHIGLTGKCYCRRCYVRGKDKNERDQGTSSNTGRTSSARETPALMKARVLRALKIGRPRVPSETHEFLHRQWTSAKNQASLAEQAGMRTETGVKDEHLMHFIDIVNKLWRGGTHAEGDQAIREYLASLGADFVPYSPMWSIPGANPHTDTLVEILHVILLGILKYLWRDAMTQISSDEDKKKVAARLTSLDLTGLDPELTSITGQTYVKHAGSLVGRDFRVICQVAPFVLYDLLPDEVLKAWSALSNLIPLVWMPEIPDLKTYSRRLDKAVDHLLGCMVEWSPRWVNKPKTHVLKHLLQDVPRFGPPILFATEGFESYNASIRAYSIHSNHHAPSLDIATQAADTSCIRHLMSGGFFPVESIDDAGETVVRMRGIGPRPRELMLHDSELRRRLGLSNVTASAPGTCHFGSTSHCTPWTDIAETFAGQLADDALNEVEQARVAEDCVISNGDTINSGQVVIYSLSAEAPPRLGCVRELLVTEPYILSPTVNFAIIEKMAVGPQVLPYGMPGLQFLRSFETVPVNTLHCAVNVQHNCARNECDLSRRVTVQQERQDTANTRAAIRHKNNLEDMVLNTAKMRDARWVQKFAPEAPTTDFEAIVNASVEREFQ</sequence>
<gene>
    <name evidence="2" type="ORF">SISNIDRAFT_412131</name>
</gene>
<dbReference type="EMBL" id="KV419409">
    <property type="protein sequence ID" value="KZS92719.1"/>
    <property type="molecule type" value="Genomic_DNA"/>
</dbReference>
<dbReference type="PANTHER" id="PTHR31912">
    <property type="entry name" value="IP13529P"/>
    <property type="match status" value="1"/>
</dbReference>
<dbReference type="OrthoDB" id="2246127at2759"/>